<organism evidence="1 2">
    <name type="scientific">Lachancea meyersii CBS 8951</name>
    <dbReference type="NCBI Taxonomy" id="1266667"/>
    <lineage>
        <taxon>Eukaryota</taxon>
        <taxon>Fungi</taxon>
        <taxon>Dikarya</taxon>
        <taxon>Ascomycota</taxon>
        <taxon>Saccharomycotina</taxon>
        <taxon>Saccharomycetes</taxon>
        <taxon>Saccharomycetales</taxon>
        <taxon>Saccharomycetaceae</taxon>
        <taxon>Lachancea</taxon>
    </lineage>
</organism>
<protein>
    <submittedName>
        <fullName evidence="1">LAME_0C02036g1_1</fullName>
    </submittedName>
</protein>
<dbReference type="EMBL" id="LT598479">
    <property type="protein sequence ID" value="SCU82608.1"/>
    <property type="molecule type" value="Genomic_DNA"/>
</dbReference>
<reference evidence="2" key="1">
    <citation type="submission" date="2016-03" db="EMBL/GenBank/DDBJ databases">
        <authorList>
            <person name="Devillers Hugo."/>
        </authorList>
    </citation>
    <scope>NUCLEOTIDE SEQUENCE [LARGE SCALE GENOMIC DNA]</scope>
</reference>
<evidence type="ECO:0000313" key="1">
    <source>
        <dbReference type="EMBL" id="SCU82608.1"/>
    </source>
</evidence>
<sequence length="345" mass="40032">MNSSIAKILNVITDDEIVLGQLVKRILAIYGLSGVLTLRKLKHLEASSGYVKARFLLQSLKRASWICALFNSYPFLRKVLKSKLLSFNVALLTSTQLEMPPWISTYLAFESVFDYANSFAAVRRFYSQLSSNKLNLIRQAILSLLIPWLHHASPSRTKSILFRRKSPLRDFAALFALWNTISLFQFFKSSLYKKQPLEVRQNIDADRVQNSTALNSRLFKDKLKDINELTTSRSMWEKALSCCCGENLHVSIKWVAWRQLLWVLLDAEHKYSSNLQISTMLMLGFYVLDSENNQMFVRPGVLKYLIRILITDQIRDKPHWQKLAFWIGSNLSLRNYHREQQTLST</sequence>
<name>A0A1G4IZQ5_9SACH</name>
<keyword evidence="2" id="KW-1185">Reference proteome</keyword>
<proteinExistence type="predicted"/>
<dbReference type="OrthoDB" id="4063341at2759"/>
<evidence type="ECO:0000313" key="2">
    <source>
        <dbReference type="Proteomes" id="UP000191144"/>
    </source>
</evidence>
<gene>
    <name evidence="1" type="ORF">LAME_0C02036G</name>
</gene>
<dbReference type="Proteomes" id="UP000191144">
    <property type="component" value="Chromosome C"/>
</dbReference>
<dbReference type="AlphaFoldDB" id="A0A1G4IZQ5"/>
<accession>A0A1G4IZQ5</accession>